<gene>
    <name evidence="1" type="ORF">SAMN02927928_1258</name>
</gene>
<dbReference type="RefSeq" id="WP_090644980.1">
    <property type="nucleotide sequence ID" value="NZ_CBCRYE010000001.1"/>
</dbReference>
<keyword evidence="2" id="KW-1185">Reference proteome</keyword>
<dbReference type="InterPro" id="IPR016155">
    <property type="entry name" value="Mopterin_synth/thiamin_S_b"/>
</dbReference>
<dbReference type="Gene3D" id="3.10.20.30">
    <property type="match status" value="1"/>
</dbReference>
<sequence>MIDILFFGRVADSLGKRRLAMALPPEGLSLFALRLRLFDGEGDGRLRMSVNQVVVTDDRPLHDGDEVAFFSVFSGG</sequence>
<accession>A0A1G4QJB5</accession>
<dbReference type="OrthoDB" id="7173579at2"/>
<dbReference type="InterPro" id="IPR012675">
    <property type="entry name" value="Beta-grasp_dom_sf"/>
</dbReference>
<protein>
    <submittedName>
        <fullName evidence="1">Molybdopterin synthase subunit MoaD</fullName>
    </submittedName>
</protein>
<organism evidence="1 2">
    <name type="scientific">Asticcacaulis taihuensis</name>
    <dbReference type="NCBI Taxonomy" id="260084"/>
    <lineage>
        <taxon>Bacteria</taxon>
        <taxon>Pseudomonadati</taxon>
        <taxon>Pseudomonadota</taxon>
        <taxon>Alphaproteobacteria</taxon>
        <taxon>Caulobacterales</taxon>
        <taxon>Caulobacteraceae</taxon>
        <taxon>Asticcacaulis</taxon>
    </lineage>
</organism>
<name>A0A1G4QJB5_9CAUL</name>
<evidence type="ECO:0000313" key="1">
    <source>
        <dbReference type="EMBL" id="SCW44179.1"/>
    </source>
</evidence>
<dbReference type="SUPFAM" id="SSF54285">
    <property type="entry name" value="MoaD/ThiS"/>
    <property type="match status" value="1"/>
</dbReference>
<dbReference type="AlphaFoldDB" id="A0A1G4QJB5"/>
<evidence type="ECO:0000313" key="2">
    <source>
        <dbReference type="Proteomes" id="UP000199150"/>
    </source>
</evidence>
<dbReference type="STRING" id="260084.SAMN02927928_1258"/>
<proteinExistence type="predicted"/>
<dbReference type="Pfam" id="PF02597">
    <property type="entry name" value="ThiS"/>
    <property type="match status" value="1"/>
</dbReference>
<dbReference type="EMBL" id="FMTS01000001">
    <property type="protein sequence ID" value="SCW44179.1"/>
    <property type="molecule type" value="Genomic_DNA"/>
</dbReference>
<dbReference type="InterPro" id="IPR003749">
    <property type="entry name" value="ThiS/MoaD-like"/>
</dbReference>
<dbReference type="Proteomes" id="UP000199150">
    <property type="component" value="Unassembled WGS sequence"/>
</dbReference>
<reference evidence="2" key="1">
    <citation type="submission" date="2016-10" db="EMBL/GenBank/DDBJ databases">
        <authorList>
            <person name="Varghese N."/>
            <person name="Submissions S."/>
        </authorList>
    </citation>
    <scope>NUCLEOTIDE SEQUENCE [LARGE SCALE GENOMIC DNA]</scope>
    <source>
        <strain evidence="2">CGMCC 1.3431</strain>
    </source>
</reference>